<dbReference type="OrthoDB" id="6700717at2"/>
<reference evidence="1 2" key="1">
    <citation type="submission" date="2017-05" db="EMBL/GenBank/DDBJ databases">
        <title>Acinetobacter populi ANC 5415 (= PBJ7), whole genome shotgun sequencing project.</title>
        <authorList>
            <person name="Nemec A."/>
            <person name="Radolfova-Krizova L."/>
        </authorList>
    </citation>
    <scope>NUCLEOTIDE SEQUENCE [LARGE SCALE GENOMIC DNA]</scope>
    <source>
        <strain evidence="1 2">PBJ7</strain>
    </source>
</reference>
<name>A0A1Z9YZ79_9GAMM</name>
<protein>
    <submittedName>
        <fullName evidence="1">Uncharacterized protein</fullName>
    </submittedName>
</protein>
<dbReference type="EMBL" id="NEXX01000002">
    <property type="protein sequence ID" value="OUY07516.1"/>
    <property type="molecule type" value="Genomic_DNA"/>
</dbReference>
<evidence type="ECO:0000313" key="2">
    <source>
        <dbReference type="Proteomes" id="UP000196536"/>
    </source>
</evidence>
<evidence type="ECO:0000313" key="1">
    <source>
        <dbReference type="EMBL" id="OUY07516.1"/>
    </source>
</evidence>
<comment type="caution">
    <text evidence="1">The sequence shown here is derived from an EMBL/GenBank/DDBJ whole genome shotgun (WGS) entry which is preliminary data.</text>
</comment>
<sequence>MPELTQIYQKQLDASQLCPVCKAAMYWVEGEFYQQALNFHQCSHCEHCIFYGEQAQQCHCDACLKSRKKQIQQTRFSERKEEWQKKREQQDNVEFLLDSLSLIDKLFLLSLLDGIVDEQHPHDEFINFEHYYPLQIAPSYQLFKFLKQHFIKHYYLLSQQQGSEKYFTNLRLHGYREPSLLSITQQLRAWFYQDFTQGVPYKDSEEVKETLLILLSHEILNFCQHRCQKWQIQFYGNQQFIDYCKQLLNDLAVTQIFFLADKALNYLHDKQLLEASNQNFVNTNRLRKTLMQYRERGEQEHWETSNLARPHDMPYSQMSYIFIDRLLKFEDKAFKQPIWKCWQDILPRLRFFTERHCIHCGSKELVIEYSTQEYVSFSCLRCKQQDHYFIK</sequence>
<dbReference type="RefSeq" id="WP_087620066.1">
    <property type="nucleotide sequence ID" value="NZ_JAKVJF010000031.1"/>
</dbReference>
<accession>A0A1Z9YZ79</accession>
<proteinExistence type="predicted"/>
<keyword evidence="2" id="KW-1185">Reference proteome</keyword>
<organism evidence="1 2">
    <name type="scientific">Acinetobacter populi</name>
    <dbReference type="NCBI Taxonomy" id="1582270"/>
    <lineage>
        <taxon>Bacteria</taxon>
        <taxon>Pseudomonadati</taxon>
        <taxon>Pseudomonadota</taxon>
        <taxon>Gammaproteobacteria</taxon>
        <taxon>Moraxellales</taxon>
        <taxon>Moraxellaceae</taxon>
        <taxon>Acinetobacter</taxon>
    </lineage>
</organism>
<dbReference type="Proteomes" id="UP000196536">
    <property type="component" value="Unassembled WGS sequence"/>
</dbReference>
<gene>
    <name evidence="1" type="ORF">CAP51_07130</name>
</gene>
<dbReference type="AlphaFoldDB" id="A0A1Z9YZ79"/>